<dbReference type="EMBL" id="BARU01015178">
    <property type="protein sequence ID" value="GAH41074.1"/>
    <property type="molecule type" value="Genomic_DNA"/>
</dbReference>
<sequence>AKNLNLVSDRDLDKKRKAELLKEAQKIEKNCVKELVSLEKLLN</sequence>
<dbReference type="AlphaFoldDB" id="X1GHJ6"/>
<gene>
    <name evidence="1" type="ORF">S03H2_26285</name>
</gene>
<comment type="caution">
    <text evidence="1">The sequence shown here is derived from an EMBL/GenBank/DDBJ whole genome shotgun (WGS) entry which is preliminary data.</text>
</comment>
<reference evidence="1" key="1">
    <citation type="journal article" date="2014" name="Front. Microbiol.">
        <title>High frequency of phylogenetically diverse reductive dehalogenase-homologous genes in deep subseafloor sedimentary metagenomes.</title>
        <authorList>
            <person name="Kawai M."/>
            <person name="Futagami T."/>
            <person name="Toyoda A."/>
            <person name="Takaki Y."/>
            <person name="Nishi S."/>
            <person name="Hori S."/>
            <person name="Arai W."/>
            <person name="Tsubouchi T."/>
            <person name="Morono Y."/>
            <person name="Uchiyama I."/>
            <person name="Ito T."/>
            <person name="Fujiyama A."/>
            <person name="Inagaki F."/>
            <person name="Takami H."/>
        </authorList>
    </citation>
    <scope>NUCLEOTIDE SEQUENCE</scope>
    <source>
        <strain evidence="1">Expedition CK06-06</strain>
    </source>
</reference>
<evidence type="ECO:0000313" key="1">
    <source>
        <dbReference type="EMBL" id="GAH41074.1"/>
    </source>
</evidence>
<organism evidence="1">
    <name type="scientific">marine sediment metagenome</name>
    <dbReference type="NCBI Taxonomy" id="412755"/>
    <lineage>
        <taxon>unclassified sequences</taxon>
        <taxon>metagenomes</taxon>
        <taxon>ecological metagenomes</taxon>
    </lineage>
</organism>
<feature type="non-terminal residue" evidence="1">
    <location>
        <position position="1"/>
    </location>
</feature>
<proteinExistence type="predicted"/>
<protein>
    <submittedName>
        <fullName evidence="1">Uncharacterized protein</fullName>
    </submittedName>
</protein>
<accession>X1GHJ6</accession>
<name>X1GHJ6_9ZZZZ</name>